<comment type="caution">
    <text evidence="1">The sequence shown here is derived from an EMBL/GenBank/DDBJ whole genome shotgun (WGS) entry which is preliminary data.</text>
</comment>
<dbReference type="EMBL" id="APJX01000015">
    <property type="protein sequence ID" value="EMS77431.1"/>
    <property type="molecule type" value="Genomic_DNA"/>
</dbReference>
<protein>
    <submittedName>
        <fullName evidence="1">Uncharacterized protein</fullName>
    </submittedName>
</protein>
<sequence length="41" mass="4656">MAKLGKSVDLTDEVERLEELIELAEAHFIHLKKVVESLPPK</sequence>
<reference evidence="1 2" key="1">
    <citation type="journal article" date="2013" name="Genome Announc.">
        <title>Draft Genome Sequence of Desulfotignum phosphitoxidans DSM 13687 Strain FiPS-3.</title>
        <authorList>
            <person name="Poehlein A."/>
            <person name="Daniel R."/>
            <person name="Simeonova D.D."/>
        </authorList>
    </citation>
    <scope>NUCLEOTIDE SEQUENCE [LARGE SCALE GENOMIC DNA]</scope>
    <source>
        <strain evidence="1 2">DSM 13687</strain>
    </source>
</reference>
<gene>
    <name evidence="1" type="ORF">Dpo_15c00070</name>
</gene>
<proteinExistence type="predicted"/>
<name>S0G157_9BACT</name>
<dbReference type="Proteomes" id="UP000014216">
    <property type="component" value="Unassembled WGS sequence"/>
</dbReference>
<dbReference type="AlphaFoldDB" id="S0G157"/>
<keyword evidence="2" id="KW-1185">Reference proteome</keyword>
<evidence type="ECO:0000313" key="2">
    <source>
        <dbReference type="Proteomes" id="UP000014216"/>
    </source>
</evidence>
<evidence type="ECO:0000313" key="1">
    <source>
        <dbReference type="EMBL" id="EMS77431.1"/>
    </source>
</evidence>
<organism evidence="1 2">
    <name type="scientific">Desulfotignum phosphitoxidans DSM 13687</name>
    <dbReference type="NCBI Taxonomy" id="1286635"/>
    <lineage>
        <taxon>Bacteria</taxon>
        <taxon>Pseudomonadati</taxon>
        <taxon>Thermodesulfobacteriota</taxon>
        <taxon>Desulfobacteria</taxon>
        <taxon>Desulfobacterales</taxon>
        <taxon>Desulfobacteraceae</taxon>
        <taxon>Desulfotignum</taxon>
    </lineage>
</organism>
<accession>S0G157</accession>